<dbReference type="PANTHER" id="PTHR21294">
    <property type="entry name" value="ELECTRON TRANSFER FLAVOPROTEIN BETA-SUBUNIT"/>
    <property type="match status" value="1"/>
</dbReference>
<comment type="caution">
    <text evidence="9">The sequence shown here is derived from an EMBL/GenBank/DDBJ whole genome shotgun (WGS) entry which is preliminary data.</text>
</comment>
<dbReference type="GO" id="GO:0009055">
    <property type="term" value="F:electron transfer activity"/>
    <property type="evidence" value="ECO:0007669"/>
    <property type="project" value="InterPro"/>
</dbReference>
<feature type="domain" description="Electron transfer flavoprotein alpha/beta-subunit N-terminal" evidence="8">
    <location>
        <begin position="22"/>
        <end position="212"/>
    </location>
</feature>
<dbReference type="GO" id="GO:0005829">
    <property type="term" value="C:cytosol"/>
    <property type="evidence" value="ECO:0007669"/>
    <property type="project" value="TreeGrafter"/>
</dbReference>
<dbReference type="InterPro" id="IPR014729">
    <property type="entry name" value="Rossmann-like_a/b/a_fold"/>
</dbReference>
<proteinExistence type="inferred from homology"/>
<dbReference type="InterPro" id="IPR033948">
    <property type="entry name" value="ETF_beta_N"/>
</dbReference>
<comment type="subunit">
    <text evidence="3">Heterodimer of an alpha and a beta subunit.</text>
</comment>
<dbReference type="PIRSF" id="PIRSF000090">
    <property type="entry name" value="Beta-ETF"/>
    <property type="match status" value="1"/>
</dbReference>
<dbReference type="PANTHER" id="PTHR21294:SF8">
    <property type="entry name" value="ELECTRON TRANSFER FLAVOPROTEIN SUBUNIT BETA"/>
    <property type="match status" value="1"/>
</dbReference>
<comment type="similarity">
    <text evidence="2">Belongs to the ETF beta-subunit/FixA family.</text>
</comment>
<gene>
    <name evidence="9" type="ORF">Rhe02_41440</name>
</gene>
<dbReference type="Gene3D" id="3.40.50.620">
    <property type="entry name" value="HUPs"/>
    <property type="match status" value="1"/>
</dbReference>
<evidence type="ECO:0000256" key="2">
    <source>
        <dbReference type="ARBA" id="ARBA00007557"/>
    </source>
</evidence>
<keyword evidence="5" id="KW-0813">Transport</keyword>
<dbReference type="EMBL" id="BONY01000024">
    <property type="protein sequence ID" value="GIH06077.1"/>
    <property type="molecule type" value="Genomic_DNA"/>
</dbReference>
<evidence type="ECO:0000313" key="9">
    <source>
        <dbReference type="EMBL" id="GIH06077.1"/>
    </source>
</evidence>
<keyword evidence="6" id="KW-0249">Electron transport</keyword>
<comment type="function">
    <text evidence="7">The electron transfer flavoprotein serves as a specific electron acceptor for other dehydrogenases. It transfers the electrons to the main respiratory chain via ETF-ubiquinone oxidoreductase (ETF dehydrogenase).</text>
</comment>
<keyword evidence="10" id="KW-1185">Reference proteome</keyword>
<sequence length="259" mass="27164">MRIAVLVKHVPCAPGGLVFAADHTLSRAGRRGQLNEADAGAVELAWRIALRHHNAQITAVTMGPAEAKVALQRALVLGADEGIHIQDEKLSGSDALATSRVLAAAVQRIGFDLVLCGAASSDSGMAVVPAMVAERLGVAALCFADSVRAADGRVEIRRHDGHGAQILAAELPAVVSVTQRCAVPRYPRFAAIMQARHKLVRTWSLSRLGIDRSDAGLAAAAATVQAVRPATGKKRVVIECEAPAAAVQLADFLAERDFL</sequence>
<dbReference type="InterPro" id="IPR012255">
    <property type="entry name" value="ETF_b"/>
</dbReference>
<dbReference type="Pfam" id="PF01012">
    <property type="entry name" value="ETF"/>
    <property type="match status" value="1"/>
</dbReference>
<dbReference type="AlphaFoldDB" id="A0A8J3Q9Z9"/>
<dbReference type="Proteomes" id="UP000612899">
    <property type="component" value="Unassembled WGS sequence"/>
</dbReference>
<evidence type="ECO:0000256" key="7">
    <source>
        <dbReference type="ARBA" id="ARBA00025649"/>
    </source>
</evidence>
<evidence type="ECO:0000313" key="10">
    <source>
        <dbReference type="Proteomes" id="UP000612899"/>
    </source>
</evidence>
<dbReference type="SUPFAM" id="SSF52402">
    <property type="entry name" value="Adenine nucleotide alpha hydrolases-like"/>
    <property type="match status" value="1"/>
</dbReference>
<evidence type="ECO:0000259" key="8">
    <source>
        <dbReference type="SMART" id="SM00893"/>
    </source>
</evidence>
<reference evidence="9" key="1">
    <citation type="submission" date="2021-01" db="EMBL/GenBank/DDBJ databases">
        <title>Whole genome shotgun sequence of Rhizocola hellebori NBRC 109834.</title>
        <authorList>
            <person name="Komaki H."/>
            <person name="Tamura T."/>
        </authorList>
    </citation>
    <scope>NUCLEOTIDE SEQUENCE</scope>
    <source>
        <strain evidence="9">NBRC 109834</strain>
    </source>
</reference>
<organism evidence="9 10">
    <name type="scientific">Rhizocola hellebori</name>
    <dbReference type="NCBI Taxonomy" id="1392758"/>
    <lineage>
        <taxon>Bacteria</taxon>
        <taxon>Bacillati</taxon>
        <taxon>Actinomycetota</taxon>
        <taxon>Actinomycetes</taxon>
        <taxon>Micromonosporales</taxon>
        <taxon>Micromonosporaceae</taxon>
        <taxon>Rhizocola</taxon>
    </lineage>
</organism>
<accession>A0A8J3Q9Z9</accession>
<evidence type="ECO:0000256" key="5">
    <source>
        <dbReference type="ARBA" id="ARBA00022448"/>
    </source>
</evidence>
<dbReference type="RefSeq" id="WP_203909905.1">
    <property type="nucleotide sequence ID" value="NZ_BONY01000024.1"/>
</dbReference>
<dbReference type="SMART" id="SM00893">
    <property type="entry name" value="ETF"/>
    <property type="match status" value="1"/>
</dbReference>
<evidence type="ECO:0000256" key="1">
    <source>
        <dbReference type="ARBA" id="ARBA00001974"/>
    </source>
</evidence>
<evidence type="ECO:0000256" key="6">
    <source>
        <dbReference type="ARBA" id="ARBA00022982"/>
    </source>
</evidence>
<name>A0A8J3Q9Z9_9ACTN</name>
<dbReference type="InterPro" id="IPR014730">
    <property type="entry name" value="ETF_a/b_N"/>
</dbReference>
<protein>
    <recommendedName>
        <fullName evidence="4">Electron transfer flavoprotein subunit beta</fullName>
    </recommendedName>
</protein>
<dbReference type="CDD" id="cd01714">
    <property type="entry name" value="ETF_beta"/>
    <property type="match status" value="1"/>
</dbReference>
<evidence type="ECO:0000256" key="3">
    <source>
        <dbReference type="ARBA" id="ARBA00011355"/>
    </source>
</evidence>
<evidence type="ECO:0000256" key="4">
    <source>
        <dbReference type="ARBA" id="ARBA00016797"/>
    </source>
</evidence>
<comment type="cofactor">
    <cofactor evidence="1">
        <name>FAD</name>
        <dbReference type="ChEBI" id="CHEBI:57692"/>
    </cofactor>
</comment>